<proteinExistence type="predicted"/>
<evidence type="ECO:0000313" key="2">
    <source>
        <dbReference type="EMBL" id="OBX59968.1"/>
    </source>
</evidence>
<evidence type="ECO:0000313" key="3">
    <source>
        <dbReference type="Proteomes" id="UP000092607"/>
    </source>
</evidence>
<comment type="caution">
    <text evidence="2">The sequence shown here is derived from an EMBL/GenBank/DDBJ whole genome shotgun (WGS) entry which is preliminary data.</text>
</comment>
<dbReference type="AlphaFoldDB" id="A0A1B8PVZ5"/>
<reference evidence="2 3" key="1">
    <citation type="submission" date="2016-06" db="EMBL/GenBank/DDBJ databases">
        <title>Draft genome of Moraxella lacunata CCUG 57757A.</title>
        <authorList>
            <person name="Salva-Serra F."/>
            <person name="Engstrom-Jakobsson H."/>
            <person name="Thorell K."/>
            <person name="Gonzales-Siles L."/>
            <person name="Karlsson R."/>
            <person name="Boulund F."/>
            <person name="Engstrand L."/>
            <person name="Kristiansson E."/>
            <person name="Moore E."/>
        </authorList>
    </citation>
    <scope>NUCLEOTIDE SEQUENCE [LARGE SCALE GENOMIC DNA]</scope>
    <source>
        <strain evidence="2 3">CCUG 57757A</strain>
    </source>
</reference>
<dbReference type="Proteomes" id="UP000092607">
    <property type="component" value="Unassembled WGS sequence"/>
</dbReference>
<evidence type="ECO:0000256" key="1">
    <source>
        <dbReference type="SAM" id="Phobius"/>
    </source>
</evidence>
<feature type="transmembrane region" description="Helical" evidence="1">
    <location>
        <begin position="7"/>
        <end position="24"/>
    </location>
</feature>
<organism evidence="2 3">
    <name type="scientific">Moraxella lacunata</name>
    <dbReference type="NCBI Taxonomy" id="477"/>
    <lineage>
        <taxon>Bacteria</taxon>
        <taxon>Pseudomonadati</taxon>
        <taxon>Pseudomonadota</taxon>
        <taxon>Gammaproteobacteria</taxon>
        <taxon>Moraxellales</taxon>
        <taxon>Moraxellaceae</taxon>
        <taxon>Moraxella</taxon>
    </lineage>
</organism>
<keyword evidence="1" id="KW-1133">Transmembrane helix</keyword>
<dbReference type="EMBL" id="LZMS01000095">
    <property type="protein sequence ID" value="OBX59968.1"/>
    <property type="molecule type" value="Genomic_DNA"/>
</dbReference>
<keyword evidence="1" id="KW-0812">Transmembrane</keyword>
<name>A0A1B8PVZ5_MORLA</name>
<accession>A0A1B8PVZ5</accession>
<feature type="transmembrane region" description="Helical" evidence="1">
    <location>
        <begin position="30"/>
        <end position="46"/>
    </location>
</feature>
<keyword evidence="1" id="KW-0472">Membrane</keyword>
<dbReference type="RefSeq" id="WP_065255982.1">
    <property type="nucleotide sequence ID" value="NZ_JBPAGO010000001.1"/>
</dbReference>
<dbReference type="OrthoDB" id="6649038at2"/>
<protein>
    <submittedName>
        <fullName evidence="2">Uncharacterized protein</fullName>
    </submittedName>
</protein>
<feature type="transmembrane region" description="Helical" evidence="1">
    <location>
        <begin position="58"/>
        <end position="77"/>
    </location>
</feature>
<sequence>MTKFLRFLQGISWAALIMLGVYLWIFDWGVGYLALTAIIAGVLTYLQSKNIIKGQGVAWMAIAVLFGLHIWACYELHAHKARHDTGERWSQYGAL</sequence>
<gene>
    <name evidence="2" type="ORF">A9309_10505</name>
</gene>